<accession>A0A843TVL1</accession>
<reference evidence="7" key="1">
    <citation type="submission" date="2017-07" db="EMBL/GenBank/DDBJ databases">
        <title>Taro Niue Genome Assembly and Annotation.</title>
        <authorList>
            <person name="Atibalentja N."/>
            <person name="Keating K."/>
            <person name="Fields C.J."/>
        </authorList>
    </citation>
    <scope>NUCLEOTIDE SEQUENCE</scope>
    <source>
        <strain evidence="7">Niue_2</strain>
        <tissue evidence="7">Leaf</tissue>
    </source>
</reference>
<feature type="domain" description="GINS subunit" evidence="5">
    <location>
        <begin position="331"/>
        <end position="426"/>
    </location>
</feature>
<dbReference type="CDD" id="cd21693">
    <property type="entry name" value="GINS_B_Psf3"/>
    <property type="match status" value="1"/>
</dbReference>
<dbReference type="InterPro" id="IPR010492">
    <property type="entry name" value="GINS_Psf3"/>
</dbReference>
<comment type="similarity">
    <text evidence="2">Belongs to the GINS3/PSF3 family.</text>
</comment>
<dbReference type="AlphaFoldDB" id="A0A843TVL1"/>
<dbReference type="Pfam" id="PF05916">
    <property type="entry name" value="Sld5"/>
    <property type="match status" value="1"/>
</dbReference>
<dbReference type="EMBL" id="NMUH01000255">
    <property type="protein sequence ID" value="MQL75528.1"/>
    <property type="molecule type" value="Genomic_DNA"/>
</dbReference>
<dbReference type="Pfam" id="PF22466">
    <property type="entry name" value="PSF3_N"/>
    <property type="match status" value="1"/>
</dbReference>
<gene>
    <name evidence="7" type="ORF">Taro_007901</name>
</gene>
<dbReference type="OrthoDB" id="10251744at2759"/>
<feature type="domain" description="DNA replication complex GINS protein PSF3 N-terminal" evidence="6">
    <location>
        <begin position="266"/>
        <end position="318"/>
    </location>
</feature>
<keyword evidence="3" id="KW-0235">DNA replication</keyword>
<dbReference type="SUPFAM" id="SSF158573">
    <property type="entry name" value="GINS helical bundle-like"/>
    <property type="match status" value="1"/>
</dbReference>
<dbReference type="PANTHER" id="PTHR22768">
    <property type="entry name" value="DNA REPLICATION COMPLEX GINS PROTEIN PSF3"/>
    <property type="match status" value="1"/>
</dbReference>
<dbReference type="InterPro" id="IPR021151">
    <property type="entry name" value="GINS_A"/>
</dbReference>
<dbReference type="GO" id="GO:0000811">
    <property type="term" value="C:GINS complex"/>
    <property type="evidence" value="ECO:0007669"/>
    <property type="project" value="TreeGrafter"/>
</dbReference>
<evidence type="ECO:0000313" key="7">
    <source>
        <dbReference type="EMBL" id="MQL75528.1"/>
    </source>
</evidence>
<proteinExistence type="inferred from homology"/>
<dbReference type="Gene3D" id="1.20.58.2050">
    <property type="match status" value="1"/>
</dbReference>
<evidence type="ECO:0000256" key="3">
    <source>
        <dbReference type="ARBA" id="ARBA00022705"/>
    </source>
</evidence>
<name>A0A843TVL1_COLES</name>
<evidence type="ECO:0000313" key="8">
    <source>
        <dbReference type="Proteomes" id="UP000652761"/>
    </source>
</evidence>
<evidence type="ECO:0000259" key="5">
    <source>
        <dbReference type="Pfam" id="PF05916"/>
    </source>
</evidence>
<dbReference type="SUPFAM" id="SSF160059">
    <property type="entry name" value="PriA/YqbF domain"/>
    <property type="match status" value="1"/>
</dbReference>
<organism evidence="7 8">
    <name type="scientific">Colocasia esculenta</name>
    <name type="common">Wild taro</name>
    <name type="synonym">Arum esculentum</name>
    <dbReference type="NCBI Taxonomy" id="4460"/>
    <lineage>
        <taxon>Eukaryota</taxon>
        <taxon>Viridiplantae</taxon>
        <taxon>Streptophyta</taxon>
        <taxon>Embryophyta</taxon>
        <taxon>Tracheophyta</taxon>
        <taxon>Spermatophyta</taxon>
        <taxon>Magnoliopsida</taxon>
        <taxon>Liliopsida</taxon>
        <taxon>Araceae</taxon>
        <taxon>Aroideae</taxon>
        <taxon>Colocasieae</taxon>
        <taxon>Colocasia</taxon>
    </lineage>
</organism>
<evidence type="ECO:0000256" key="1">
    <source>
        <dbReference type="ARBA" id="ARBA00004123"/>
    </source>
</evidence>
<dbReference type="PANTHER" id="PTHR22768:SF0">
    <property type="entry name" value="DNA REPLICATION COMPLEX GINS PROTEIN PSF3"/>
    <property type="match status" value="1"/>
</dbReference>
<dbReference type="Proteomes" id="UP000652761">
    <property type="component" value="Unassembled WGS sequence"/>
</dbReference>
<evidence type="ECO:0008006" key="9">
    <source>
        <dbReference type="Google" id="ProtNLM"/>
    </source>
</evidence>
<comment type="subcellular location">
    <subcellularLocation>
        <location evidence="1">Nucleus</location>
    </subcellularLocation>
</comment>
<sequence>MRYSSSALHIAVGTSESQIRTCPTVHPSRRQQDLTLHYSSALQSAFTLVGNSNQGAALPELGFQICVYLSTASLDLSTGPHPVRHYPHGEVIAECSSVRWRPLEDPSWISVKNDLHELCDMFATALQKMVYEIDPALGVKCKEQQQVVIYEADGTLADKYEIEMRAWSELQDLHNGQATPRNILLEAPSLLRSSCWFTSTAMVDFEFTLGDFDVMCPPPLLGLASTRLTSAPSSSAAALPRWYPRRRRRPASGLVNFDKEVMARYYNIHDIIMEEEPISVIFQVGANGVGLLDPGSETNSVEKGAKVDLPFWLSHELYLRQAVSINVPSCFSQKTRKEVQADAACVDLRSRCPYFYELGCKIVPIATDKSIGSFVHYAFTSRYKEILSKSHSAPVSTAPKFLAHLTNEESQLFEAARSSMASFKKWRVGGSRLEKASILGRKRKTTISQHSSTE</sequence>
<dbReference type="InterPro" id="IPR055221">
    <property type="entry name" value="PSF3_N"/>
</dbReference>
<dbReference type="GO" id="GO:1902975">
    <property type="term" value="P:mitotic DNA replication initiation"/>
    <property type="evidence" value="ECO:0007669"/>
    <property type="project" value="TreeGrafter"/>
</dbReference>
<keyword evidence="4" id="KW-0539">Nucleus</keyword>
<evidence type="ECO:0000259" key="6">
    <source>
        <dbReference type="Pfam" id="PF22466"/>
    </source>
</evidence>
<evidence type="ECO:0000256" key="2">
    <source>
        <dbReference type="ARBA" id="ARBA00006343"/>
    </source>
</evidence>
<dbReference type="CDD" id="cd11713">
    <property type="entry name" value="GINS_A_psf3"/>
    <property type="match status" value="1"/>
</dbReference>
<dbReference type="InterPro" id="IPR036224">
    <property type="entry name" value="GINS_bundle-like_dom_sf"/>
</dbReference>
<dbReference type="InterPro" id="IPR038437">
    <property type="entry name" value="GINS_Psf3_sf"/>
</dbReference>
<keyword evidence="8" id="KW-1185">Reference proteome</keyword>
<evidence type="ECO:0000256" key="4">
    <source>
        <dbReference type="ARBA" id="ARBA00023242"/>
    </source>
</evidence>
<protein>
    <recommendedName>
        <fullName evidence="9">DNA replication complex GINS protein PSF3</fullName>
    </recommendedName>
</protein>
<comment type="caution">
    <text evidence="7">The sequence shown here is derived from an EMBL/GenBank/DDBJ whole genome shotgun (WGS) entry which is preliminary data.</text>
</comment>